<dbReference type="InterPro" id="IPR036438">
    <property type="entry name" value="Insulin-like_sf"/>
</dbReference>
<reference evidence="4" key="2">
    <citation type="submission" date="2017-02" db="UniProtKB">
        <authorList>
            <consortium name="WormBaseParasite"/>
        </authorList>
    </citation>
    <scope>IDENTIFICATION</scope>
</reference>
<dbReference type="InterPro" id="IPR022353">
    <property type="entry name" value="Insulin_CS"/>
</dbReference>
<name>A0A0K0DIA5_ANGCA</name>
<reference evidence="3" key="1">
    <citation type="submission" date="2012-09" db="EMBL/GenBank/DDBJ databases">
        <authorList>
            <person name="Martin A.A."/>
        </authorList>
    </citation>
    <scope>NUCLEOTIDE SEQUENCE</scope>
</reference>
<dbReference type="Proteomes" id="UP000035642">
    <property type="component" value="Unassembled WGS sequence"/>
</dbReference>
<protein>
    <submittedName>
        <fullName evidence="4">Insulin-like domain-containing protein</fullName>
    </submittedName>
</protein>
<dbReference type="PROSITE" id="PS00262">
    <property type="entry name" value="INSULIN"/>
    <property type="match status" value="1"/>
</dbReference>
<keyword evidence="3" id="KW-1185">Reference proteome</keyword>
<evidence type="ECO:0000313" key="4">
    <source>
        <dbReference type="WBParaSite" id="ACAC_0001100601-mRNA-1"/>
    </source>
</evidence>
<sequence length="90" mass="10135">MCSHFELTASNNRTLFSDGRLRMCPPGGSSFTMAWSMACTMRRKRQVTYKNSFPKRALIAPSIRQLQIICCDVGCSVNDLMSYCGQLTGW</sequence>
<evidence type="ECO:0000256" key="1">
    <source>
        <dbReference type="ARBA" id="ARBA00009034"/>
    </source>
</evidence>
<organism evidence="3 4">
    <name type="scientific">Angiostrongylus cantonensis</name>
    <name type="common">Rat lungworm</name>
    <dbReference type="NCBI Taxonomy" id="6313"/>
    <lineage>
        <taxon>Eukaryota</taxon>
        <taxon>Metazoa</taxon>
        <taxon>Ecdysozoa</taxon>
        <taxon>Nematoda</taxon>
        <taxon>Chromadorea</taxon>
        <taxon>Rhabditida</taxon>
        <taxon>Rhabditina</taxon>
        <taxon>Rhabditomorpha</taxon>
        <taxon>Strongyloidea</taxon>
        <taxon>Metastrongylidae</taxon>
        <taxon>Angiostrongylus</taxon>
    </lineage>
</organism>
<accession>A0A0K0DIA5</accession>
<dbReference type="SUPFAM" id="SSF56994">
    <property type="entry name" value="Insulin-like"/>
    <property type="match status" value="1"/>
</dbReference>
<keyword evidence="2" id="KW-0732">Signal</keyword>
<proteinExistence type="inferred from homology"/>
<comment type="similarity">
    <text evidence="1">Belongs to the insulin family.</text>
</comment>
<dbReference type="WBParaSite" id="ACAC_0001100601-mRNA-1">
    <property type="protein sequence ID" value="ACAC_0001100601-mRNA-1"/>
    <property type="gene ID" value="ACAC_0001100601"/>
</dbReference>
<evidence type="ECO:0000256" key="2">
    <source>
        <dbReference type="ARBA" id="ARBA00022729"/>
    </source>
</evidence>
<evidence type="ECO:0000313" key="3">
    <source>
        <dbReference type="Proteomes" id="UP000035642"/>
    </source>
</evidence>
<dbReference type="AlphaFoldDB" id="A0A0K0DIA5"/>